<organism evidence="2 3">
    <name type="scientific">Alienimonas californiensis</name>
    <dbReference type="NCBI Taxonomy" id="2527989"/>
    <lineage>
        <taxon>Bacteria</taxon>
        <taxon>Pseudomonadati</taxon>
        <taxon>Planctomycetota</taxon>
        <taxon>Planctomycetia</taxon>
        <taxon>Planctomycetales</taxon>
        <taxon>Planctomycetaceae</taxon>
        <taxon>Alienimonas</taxon>
    </lineage>
</organism>
<keyword evidence="1" id="KW-0812">Transmembrane</keyword>
<keyword evidence="1" id="KW-1133">Transmembrane helix</keyword>
<proteinExistence type="predicted"/>
<keyword evidence="1" id="KW-0472">Membrane</keyword>
<feature type="transmembrane region" description="Helical" evidence="1">
    <location>
        <begin position="41"/>
        <end position="63"/>
    </location>
</feature>
<dbReference type="RefSeq" id="WP_145358697.1">
    <property type="nucleotide sequence ID" value="NZ_CP036265.1"/>
</dbReference>
<evidence type="ECO:0000313" key="2">
    <source>
        <dbReference type="EMBL" id="QDT15793.1"/>
    </source>
</evidence>
<reference evidence="2 3" key="1">
    <citation type="submission" date="2019-02" db="EMBL/GenBank/DDBJ databases">
        <title>Deep-cultivation of Planctomycetes and their phenomic and genomic characterization uncovers novel biology.</title>
        <authorList>
            <person name="Wiegand S."/>
            <person name="Jogler M."/>
            <person name="Boedeker C."/>
            <person name="Pinto D."/>
            <person name="Vollmers J."/>
            <person name="Rivas-Marin E."/>
            <person name="Kohn T."/>
            <person name="Peeters S.H."/>
            <person name="Heuer A."/>
            <person name="Rast P."/>
            <person name="Oberbeckmann S."/>
            <person name="Bunk B."/>
            <person name="Jeske O."/>
            <person name="Meyerdierks A."/>
            <person name="Storesund J.E."/>
            <person name="Kallscheuer N."/>
            <person name="Luecker S."/>
            <person name="Lage O.M."/>
            <person name="Pohl T."/>
            <person name="Merkel B.J."/>
            <person name="Hornburger P."/>
            <person name="Mueller R.-W."/>
            <person name="Bruemmer F."/>
            <person name="Labrenz M."/>
            <person name="Spormann A.M."/>
            <person name="Op den Camp H."/>
            <person name="Overmann J."/>
            <person name="Amann R."/>
            <person name="Jetten M.S.M."/>
            <person name="Mascher T."/>
            <person name="Medema M.H."/>
            <person name="Devos D.P."/>
            <person name="Kaster A.-K."/>
            <person name="Ovreas L."/>
            <person name="Rohde M."/>
            <person name="Galperin M.Y."/>
            <person name="Jogler C."/>
        </authorList>
    </citation>
    <scope>NUCLEOTIDE SEQUENCE [LARGE SCALE GENOMIC DNA]</scope>
    <source>
        <strain evidence="2 3">CA12</strain>
    </source>
</reference>
<feature type="transmembrane region" description="Helical" evidence="1">
    <location>
        <begin position="6"/>
        <end position="29"/>
    </location>
</feature>
<feature type="transmembrane region" description="Helical" evidence="1">
    <location>
        <begin position="78"/>
        <end position="104"/>
    </location>
</feature>
<dbReference type="Proteomes" id="UP000318741">
    <property type="component" value="Chromosome"/>
</dbReference>
<name>A0A517P8T4_9PLAN</name>
<dbReference type="AlphaFoldDB" id="A0A517P8T4"/>
<dbReference type="EMBL" id="CP036265">
    <property type="protein sequence ID" value="QDT15793.1"/>
    <property type="molecule type" value="Genomic_DNA"/>
</dbReference>
<protein>
    <submittedName>
        <fullName evidence="2">Uncharacterized protein</fullName>
    </submittedName>
</protein>
<gene>
    <name evidence="2" type="ORF">CA12_18870</name>
</gene>
<keyword evidence="3" id="KW-1185">Reference proteome</keyword>
<evidence type="ECO:0000256" key="1">
    <source>
        <dbReference type="SAM" id="Phobius"/>
    </source>
</evidence>
<evidence type="ECO:0000313" key="3">
    <source>
        <dbReference type="Proteomes" id="UP000318741"/>
    </source>
</evidence>
<sequence length="119" mass="12495">MSGDVLNWLGALLGLPLAAVGVGGLVLAWRNRRTKPTAARMFALGVVLLLGNAGVELVIYTLFPLHEWIDSAILDAQVAYLLAGAARQAFVVTAALLITAAVFVTEDPTERPEPGGTVE</sequence>
<dbReference type="KEGG" id="acaf:CA12_18870"/>
<accession>A0A517P8T4</accession>